<protein>
    <submittedName>
        <fullName evidence="2">Uncharacterized protein</fullName>
    </submittedName>
</protein>
<proteinExistence type="predicted"/>
<dbReference type="AlphaFoldDB" id="A0A9X6NF26"/>
<name>A0A9X6NF26_HYPEX</name>
<dbReference type="EMBL" id="MTYJ01000297">
    <property type="protein sequence ID" value="OWA52995.1"/>
    <property type="molecule type" value="Genomic_DNA"/>
</dbReference>
<sequence length="225" mass="24790">MLPKSYAFVRATLLIILWDALLVATQKYIAEFAANETILLACFGPVDGGTLRITQAFYTESFAPRRNSCAIPEKPCRGIDISREIRAICECSVSCVLQPSFMEPFKNAGNCVGSARNMRLMIFYTCDCSLKLHQDFVEEQALLKGVGCAGSQLNNSTEVVAEVGCCGNISRAYCGRNLPSKCHHNGPNEYNILYWCNEGEAPLLIRTCLTGCKSRPADNDFCNSE</sequence>
<evidence type="ECO:0000313" key="2">
    <source>
        <dbReference type="EMBL" id="OWA52995.1"/>
    </source>
</evidence>
<dbReference type="Proteomes" id="UP000192578">
    <property type="component" value="Unassembled WGS sequence"/>
</dbReference>
<feature type="chain" id="PRO_5040971709" evidence="1">
    <location>
        <begin position="26"/>
        <end position="225"/>
    </location>
</feature>
<evidence type="ECO:0000313" key="3">
    <source>
        <dbReference type="Proteomes" id="UP000192578"/>
    </source>
</evidence>
<comment type="caution">
    <text evidence="2">The sequence shown here is derived from an EMBL/GenBank/DDBJ whole genome shotgun (WGS) entry which is preliminary data.</text>
</comment>
<reference evidence="3" key="1">
    <citation type="submission" date="2017-01" db="EMBL/GenBank/DDBJ databases">
        <title>Comparative genomics of anhydrobiosis in the tardigrade Hypsibius dujardini.</title>
        <authorList>
            <person name="Yoshida Y."/>
            <person name="Koutsovoulos G."/>
            <person name="Laetsch D."/>
            <person name="Stevens L."/>
            <person name="Kumar S."/>
            <person name="Horikawa D."/>
            <person name="Ishino K."/>
            <person name="Komine S."/>
            <person name="Tomita M."/>
            <person name="Blaxter M."/>
            <person name="Arakawa K."/>
        </authorList>
    </citation>
    <scope>NUCLEOTIDE SEQUENCE [LARGE SCALE GENOMIC DNA]</scope>
    <source>
        <strain evidence="3">Z151</strain>
    </source>
</reference>
<organism evidence="2 3">
    <name type="scientific">Hypsibius exemplaris</name>
    <name type="common">Freshwater tardigrade</name>
    <dbReference type="NCBI Taxonomy" id="2072580"/>
    <lineage>
        <taxon>Eukaryota</taxon>
        <taxon>Metazoa</taxon>
        <taxon>Ecdysozoa</taxon>
        <taxon>Tardigrada</taxon>
        <taxon>Eutardigrada</taxon>
        <taxon>Parachela</taxon>
        <taxon>Hypsibioidea</taxon>
        <taxon>Hypsibiidae</taxon>
        <taxon>Hypsibius</taxon>
    </lineage>
</organism>
<feature type="signal peptide" evidence="1">
    <location>
        <begin position="1"/>
        <end position="25"/>
    </location>
</feature>
<accession>A0A9X6NF26</accession>
<keyword evidence="3" id="KW-1185">Reference proteome</keyword>
<gene>
    <name evidence="2" type="ORF">BV898_17433</name>
</gene>
<evidence type="ECO:0000256" key="1">
    <source>
        <dbReference type="SAM" id="SignalP"/>
    </source>
</evidence>
<keyword evidence="1" id="KW-0732">Signal</keyword>